<evidence type="ECO:0000259" key="2">
    <source>
        <dbReference type="Pfam" id="PF05022"/>
    </source>
</evidence>
<proteinExistence type="predicted"/>
<name>A0AAW1P1U0_9CHLO</name>
<feature type="region of interest" description="Disordered" evidence="1">
    <location>
        <begin position="1"/>
        <end position="176"/>
    </location>
</feature>
<gene>
    <name evidence="3" type="ORF">WJX72_008580</name>
</gene>
<dbReference type="InterPro" id="IPR039191">
    <property type="entry name" value="Nopp140-like"/>
</dbReference>
<dbReference type="Pfam" id="PF05022">
    <property type="entry name" value="SRP40_C"/>
    <property type="match status" value="1"/>
</dbReference>
<evidence type="ECO:0000313" key="4">
    <source>
        <dbReference type="Proteomes" id="UP001489004"/>
    </source>
</evidence>
<dbReference type="GO" id="GO:0005730">
    <property type="term" value="C:nucleolus"/>
    <property type="evidence" value="ECO:0007669"/>
    <property type="project" value="InterPro"/>
</dbReference>
<dbReference type="PANTHER" id="PTHR23216">
    <property type="entry name" value="NUCLEOLAR AND COILED-BODY PHOSPHOPROTEIN 1"/>
    <property type="match status" value="1"/>
</dbReference>
<evidence type="ECO:0000256" key="1">
    <source>
        <dbReference type="SAM" id="MobiDB-lite"/>
    </source>
</evidence>
<dbReference type="PANTHER" id="PTHR23216:SF1">
    <property type="entry name" value="NUCLEOLAR AND COILED-BODY PHOSPHOPROTEIN 1"/>
    <property type="match status" value="1"/>
</dbReference>
<reference evidence="3 4" key="1">
    <citation type="journal article" date="2024" name="Nat. Commun.">
        <title>Phylogenomics reveals the evolutionary origins of lichenization in chlorophyte algae.</title>
        <authorList>
            <person name="Puginier C."/>
            <person name="Libourel C."/>
            <person name="Otte J."/>
            <person name="Skaloud P."/>
            <person name="Haon M."/>
            <person name="Grisel S."/>
            <person name="Petersen M."/>
            <person name="Berrin J.G."/>
            <person name="Delaux P.M."/>
            <person name="Dal Grande F."/>
            <person name="Keller J."/>
        </authorList>
    </citation>
    <scope>NUCLEOTIDE SEQUENCE [LARGE SCALE GENOMIC DNA]</scope>
    <source>
        <strain evidence="3 4">SAG 2043</strain>
    </source>
</reference>
<evidence type="ECO:0000313" key="3">
    <source>
        <dbReference type="EMBL" id="KAK9803655.1"/>
    </source>
</evidence>
<sequence length="249" mass="26517">MTKTDAVQTEGANAKPVKAKKEKKPKDAKAVEVVVEEALVLKKDKKSKKRKDAGQDTPAAVEENGHTHGSAVKQPVKEKEKKSKKRKLPAEAQPPAAEQPEAEADAVAEPPAAKKVKKVKKTASAAGADTADAAATAEDAKEAATSNGNGSDALKSSGKDASNGEGAATGSRAFQRVKAEEWLGAKGSWDNSYRAQYGEDGYGLKAQEILGQVRGRDFRHEKTKKKRGSYRGGLIDDNIRSFKFESDGE</sequence>
<feature type="compositionally biased region" description="Low complexity" evidence="1">
    <location>
        <begin position="122"/>
        <end position="137"/>
    </location>
</feature>
<organism evidence="3 4">
    <name type="scientific">[Myrmecia] bisecta</name>
    <dbReference type="NCBI Taxonomy" id="41462"/>
    <lineage>
        <taxon>Eukaryota</taxon>
        <taxon>Viridiplantae</taxon>
        <taxon>Chlorophyta</taxon>
        <taxon>core chlorophytes</taxon>
        <taxon>Trebouxiophyceae</taxon>
        <taxon>Trebouxiales</taxon>
        <taxon>Trebouxiaceae</taxon>
        <taxon>Myrmecia</taxon>
    </lineage>
</organism>
<keyword evidence="4" id="KW-1185">Reference proteome</keyword>
<protein>
    <recommendedName>
        <fullName evidence="2">Srp40 C-terminal domain-containing protein</fullName>
    </recommendedName>
</protein>
<feature type="compositionally biased region" description="Low complexity" evidence="1">
    <location>
        <begin position="90"/>
        <end position="99"/>
    </location>
</feature>
<comment type="caution">
    <text evidence="3">The sequence shown here is derived from an EMBL/GenBank/DDBJ whole genome shotgun (WGS) entry which is preliminary data.</text>
</comment>
<dbReference type="InterPro" id="IPR007718">
    <property type="entry name" value="Srp40_C"/>
</dbReference>
<dbReference type="Proteomes" id="UP001489004">
    <property type="component" value="Unassembled WGS sequence"/>
</dbReference>
<feature type="compositionally biased region" description="Polar residues" evidence="1">
    <location>
        <begin position="1"/>
        <end position="11"/>
    </location>
</feature>
<accession>A0AAW1P1U0</accession>
<feature type="domain" description="Srp40 C-terminal" evidence="2">
    <location>
        <begin position="174"/>
        <end position="244"/>
    </location>
</feature>
<dbReference type="AlphaFoldDB" id="A0AAW1P1U0"/>
<dbReference type="EMBL" id="JALJOR010000020">
    <property type="protein sequence ID" value="KAK9803655.1"/>
    <property type="molecule type" value="Genomic_DNA"/>
</dbReference>